<reference evidence="3" key="1">
    <citation type="journal article" date="2016" name="Front. Microbiol.">
        <title>Genome Sequence of the Piezophilic, Mesophilic Sulfate-Reducing Bacterium Desulfovibrio indicus J2T.</title>
        <authorList>
            <person name="Cao J."/>
            <person name="Maignien L."/>
            <person name="Shao Z."/>
            <person name="Alain K."/>
            <person name="Jebbar M."/>
        </authorList>
    </citation>
    <scope>NUCLEOTIDE SEQUENCE</scope>
    <source>
        <strain evidence="3">NBRC 103626</strain>
    </source>
</reference>
<reference evidence="3" key="2">
    <citation type="submission" date="2021-08" db="EMBL/GenBank/DDBJ databases">
        <authorList>
            <person name="Tani A."/>
            <person name="Ola A."/>
            <person name="Ogura Y."/>
            <person name="Katsura K."/>
            <person name="Hayashi T."/>
        </authorList>
    </citation>
    <scope>NUCLEOTIDE SEQUENCE</scope>
    <source>
        <strain evidence="3">NBRC 103626</strain>
    </source>
</reference>
<feature type="active site" evidence="2">
    <location>
        <position position="134"/>
    </location>
</feature>
<dbReference type="SUPFAM" id="SSF56420">
    <property type="entry name" value="Peptide deformylase"/>
    <property type="match status" value="1"/>
</dbReference>
<dbReference type="InterPro" id="IPR023635">
    <property type="entry name" value="Peptide_deformylase"/>
</dbReference>
<dbReference type="PANTHER" id="PTHR10458">
    <property type="entry name" value="PEPTIDE DEFORMYLASE"/>
    <property type="match status" value="1"/>
</dbReference>
<dbReference type="Proteomes" id="UP001055108">
    <property type="component" value="Unassembled WGS sequence"/>
</dbReference>
<sequence>MPARPLILWPDPRLRHACAPVETFDADLRALAEDLTASLDAAMAAGLTAAHIGELRRLVVLRPEPGGPASVYCNPEVVEAAPERVDGREGSVSMPGVADAIERAAWVRVRYRDLDGVEREERAEGFRAACLQHEIDQLDGIFWIERLSRLRRERVLKRFAKLRDAG</sequence>
<name>A0AA37HU01_9HYPH</name>
<evidence type="ECO:0000256" key="1">
    <source>
        <dbReference type="ARBA" id="ARBA00010759"/>
    </source>
</evidence>
<dbReference type="GO" id="GO:0042586">
    <property type="term" value="F:peptide deformylase activity"/>
    <property type="evidence" value="ECO:0007669"/>
    <property type="project" value="InterPro"/>
</dbReference>
<dbReference type="RefSeq" id="WP_238306881.1">
    <property type="nucleotide sequence ID" value="NZ_BPQM01000151.1"/>
</dbReference>
<dbReference type="EMBL" id="BPQM01000151">
    <property type="protein sequence ID" value="GJD81651.1"/>
    <property type="molecule type" value="Genomic_DNA"/>
</dbReference>
<comment type="caution">
    <text evidence="2">Lacks conserved residue(s) required for the propagation of feature annotation.</text>
</comment>
<accession>A0AA37HU01</accession>
<keyword evidence="4" id="KW-1185">Reference proteome</keyword>
<dbReference type="PANTHER" id="PTHR10458:SF22">
    <property type="entry name" value="PEPTIDE DEFORMYLASE"/>
    <property type="match status" value="1"/>
</dbReference>
<dbReference type="Gene3D" id="3.90.45.10">
    <property type="entry name" value="Peptide deformylase"/>
    <property type="match status" value="1"/>
</dbReference>
<comment type="similarity">
    <text evidence="1 2">Belongs to the polypeptide deformylase family.</text>
</comment>
<dbReference type="InterPro" id="IPR036821">
    <property type="entry name" value="Peptide_deformylase_sf"/>
</dbReference>
<evidence type="ECO:0000313" key="3">
    <source>
        <dbReference type="EMBL" id="GJD81651.1"/>
    </source>
</evidence>
<evidence type="ECO:0000313" key="4">
    <source>
        <dbReference type="Proteomes" id="UP001055108"/>
    </source>
</evidence>
<protein>
    <recommendedName>
        <fullName evidence="2">Peptide deformylase-like</fullName>
    </recommendedName>
    <alternativeName>
        <fullName evidence="2">Polypeptide deformylase-like</fullName>
    </alternativeName>
</protein>
<evidence type="ECO:0000256" key="2">
    <source>
        <dbReference type="HAMAP-Rule" id="MF_00163"/>
    </source>
</evidence>
<dbReference type="HAMAP" id="MF_00163">
    <property type="entry name" value="Pep_deformylase"/>
    <property type="match status" value="1"/>
</dbReference>
<comment type="caution">
    <text evidence="3">The sequence shown here is derived from an EMBL/GenBank/DDBJ whole genome shotgun (WGS) entry which is preliminary data.</text>
</comment>
<proteinExistence type="inferred from homology"/>
<dbReference type="PRINTS" id="PR01576">
    <property type="entry name" value="PDEFORMYLASE"/>
</dbReference>
<dbReference type="PIRSF" id="PIRSF004749">
    <property type="entry name" value="Pep_def"/>
    <property type="match status" value="1"/>
</dbReference>
<dbReference type="NCBIfam" id="NF009484">
    <property type="entry name" value="PRK12846.1-5"/>
    <property type="match status" value="1"/>
</dbReference>
<dbReference type="CDD" id="cd00487">
    <property type="entry name" value="Pep_deformylase"/>
    <property type="match status" value="1"/>
</dbReference>
<organism evidence="3 4">
    <name type="scientific">Methylobacterium gregans</name>
    <dbReference type="NCBI Taxonomy" id="374424"/>
    <lineage>
        <taxon>Bacteria</taxon>
        <taxon>Pseudomonadati</taxon>
        <taxon>Pseudomonadota</taxon>
        <taxon>Alphaproteobacteria</taxon>
        <taxon>Hyphomicrobiales</taxon>
        <taxon>Methylobacteriaceae</taxon>
        <taxon>Methylobacterium</taxon>
    </lineage>
</organism>
<gene>
    <name evidence="3" type="primary">def_2</name>
    <name evidence="3" type="ORF">NBEOAGPD_4905</name>
</gene>
<dbReference type="AlphaFoldDB" id="A0AA37HU01"/>
<dbReference type="Pfam" id="PF01327">
    <property type="entry name" value="Pep_deformylase"/>
    <property type="match status" value="1"/>
</dbReference>